<proteinExistence type="predicted"/>
<dbReference type="InterPro" id="IPR000801">
    <property type="entry name" value="Esterase-like"/>
</dbReference>
<accession>A0ABW2CHS4</accession>
<dbReference type="InterPro" id="IPR050583">
    <property type="entry name" value="Mycobacterial_A85_antigen"/>
</dbReference>
<dbReference type="Proteomes" id="UP001596380">
    <property type="component" value="Unassembled WGS sequence"/>
</dbReference>
<organism evidence="2 3">
    <name type="scientific">Actinomadura yumaensis</name>
    <dbReference type="NCBI Taxonomy" id="111807"/>
    <lineage>
        <taxon>Bacteria</taxon>
        <taxon>Bacillati</taxon>
        <taxon>Actinomycetota</taxon>
        <taxon>Actinomycetes</taxon>
        <taxon>Streptosporangiales</taxon>
        <taxon>Thermomonosporaceae</taxon>
        <taxon>Actinomadura</taxon>
    </lineage>
</organism>
<dbReference type="Gene3D" id="3.40.50.1820">
    <property type="entry name" value="alpha/beta hydrolase"/>
    <property type="match status" value="1"/>
</dbReference>
<protein>
    <submittedName>
        <fullName evidence="2">Alpha/beta hydrolase</fullName>
    </submittedName>
</protein>
<dbReference type="SUPFAM" id="SSF53474">
    <property type="entry name" value="alpha/beta-Hydrolases"/>
    <property type="match status" value="1"/>
</dbReference>
<evidence type="ECO:0000313" key="3">
    <source>
        <dbReference type="Proteomes" id="UP001596380"/>
    </source>
</evidence>
<keyword evidence="1" id="KW-0812">Transmembrane</keyword>
<keyword evidence="3" id="KW-1185">Reference proteome</keyword>
<keyword evidence="2" id="KW-0378">Hydrolase</keyword>
<reference evidence="3" key="1">
    <citation type="journal article" date="2019" name="Int. J. Syst. Evol. Microbiol.">
        <title>The Global Catalogue of Microorganisms (GCM) 10K type strain sequencing project: providing services to taxonomists for standard genome sequencing and annotation.</title>
        <authorList>
            <consortium name="The Broad Institute Genomics Platform"/>
            <consortium name="The Broad Institute Genome Sequencing Center for Infectious Disease"/>
            <person name="Wu L."/>
            <person name="Ma J."/>
        </authorList>
    </citation>
    <scope>NUCLEOTIDE SEQUENCE [LARGE SCALE GENOMIC DNA]</scope>
    <source>
        <strain evidence="3">JCM 3369</strain>
    </source>
</reference>
<feature type="transmembrane region" description="Helical" evidence="1">
    <location>
        <begin position="6"/>
        <end position="25"/>
    </location>
</feature>
<dbReference type="RefSeq" id="WP_160820853.1">
    <property type="nucleotide sequence ID" value="NZ_JBHSXE010000001.1"/>
</dbReference>
<dbReference type="EMBL" id="JBHSXS010000005">
    <property type="protein sequence ID" value="MFC6880554.1"/>
    <property type="molecule type" value="Genomic_DNA"/>
</dbReference>
<name>A0ABW2CHS4_9ACTN</name>
<dbReference type="PANTHER" id="PTHR48098">
    <property type="entry name" value="ENTEROCHELIN ESTERASE-RELATED"/>
    <property type="match status" value="1"/>
</dbReference>
<dbReference type="GO" id="GO:0016787">
    <property type="term" value="F:hydrolase activity"/>
    <property type="evidence" value="ECO:0007669"/>
    <property type="project" value="UniProtKB-KW"/>
</dbReference>
<evidence type="ECO:0000313" key="2">
    <source>
        <dbReference type="EMBL" id="MFC6880554.1"/>
    </source>
</evidence>
<dbReference type="InterPro" id="IPR029058">
    <property type="entry name" value="AB_hydrolase_fold"/>
</dbReference>
<keyword evidence="1" id="KW-0472">Membrane</keyword>
<sequence>MTGPQSPLIPLVLAAAFAGLLVWLARTRRLALRVLAGALAFVPPMVAGTALVNDYYDYYSRWRDVWGDLSGKGPADLTDVASVDVRSAARLGRVLAAAGRNHRTRMNGMLFSMPLPGGQSGITRDGTVYLPPQYFQQAYAHRRLPVVELLHGSPGSPASWEYGVHASAAYRGLLAQRKAAPAVLVMPDSNGGRAYSLQCLNEPKGVQDETYLVDDVPRDIAARLRVEPPGPRWALAGFSEGGYCAANIALRDSSSYGAVGIMSGYFAPDPNSGPSGKYDPFHGDRRLREQNTPIGLLRTHAVLGTPPPLWLGAGGSQKDDMAQARSFLDALRPYRRTPPFMVVKGAGHSYVVWRRTFPAFLEWALPLLRPSEHSRT</sequence>
<gene>
    <name evidence="2" type="ORF">ACFQKB_12355</name>
</gene>
<evidence type="ECO:0000256" key="1">
    <source>
        <dbReference type="SAM" id="Phobius"/>
    </source>
</evidence>
<feature type="transmembrane region" description="Helical" evidence="1">
    <location>
        <begin position="32"/>
        <end position="52"/>
    </location>
</feature>
<keyword evidence="1" id="KW-1133">Transmembrane helix</keyword>
<dbReference type="PANTHER" id="PTHR48098:SF1">
    <property type="entry name" value="DIACYLGLYCEROL ACYLTRANSFERASE_MYCOLYLTRANSFERASE AG85A"/>
    <property type="match status" value="1"/>
</dbReference>
<dbReference type="Pfam" id="PF00756">
    <property type="entry name" value="Esterase"/>
    <property type="match status" value="1"/>
</dbReference>
<comment type="caution">
    <text evidence="2">The sequence shown here is derived from an EMBL/GenBank/DDBJ whole genome shotgun (WGS) entry which is preliminary data.</text>
</comment>